<evidence type="ECO:0000256" key="4">
    <source>
        <dbReference type="ARBA" id="ARBA00022692"/>
    </source>
</evidence>
<feature type="region of interest" description="Disordered" evidence="9">
    <location>
        <begin position="102"/>
        <end position="150"/>
    </location>
</feature>
<feature type="transmembrane region" description="Helical" evidence="10">
    <location>
        <begin position="495"/>
        <end position="521"/>
    </location>
</feature>
<name>A0AAN6MLC2_9PEZI</name>
<evidence type="ECO:0000256" key="9">
    <source>
        <dbReference type="SAM" id="MobiDB-lite"/>
    </source>
</evidence>
<feature type="transmembrane region" description="Helical" evidence="10">
    <location>
        <begin position="556"/>
        <end position="575"/>
    </location>
</feature>
<dbReference type="EMBL" id="MU855515">
    <property type="protein sequence ID" value="KAK3902354.1"/>
    <property type="molecule type" value="Genomic_DNA"/>
</dbReference>
<evidence type="ECO:0000256" key="1">
    <source>
        <dbReference type="ARBA" id="ARBA00004141"/>
    </source>
</evidence>
<reference evidence="11" key="2">
    <citation type="submission" date="2023-05" db="EMBL/GenBank/DDBJ databases">
        <authorList>
            <consortium name="Lawrence Berkeley National Laboratory"/>
            <person name="Steindorff A."/>
            <person name="Hensen N."/>
            <person name="Bonometti L."/>
            <person name="Westerberg I."/>
            <person name="Brannstrom I.O."/>
            <person name="Guillou S."/>
            <person name="Cros-Aarteil S."/>
            <person name="Calhoun S."/>
            <person name="Haridas S."/>
            <person name="Kuo A."/>
            <person name="Mondo S."/>
            <person name="Pangilinan J."/>
            <person name="Riley R."/>
            <person name="Labutti K."/>
            <person name="Andreopoulos B."/>
            <person name="Lipzen A."/>
            <person name="Chen C."/>
            <person name="Yanf M."/>
            <person name="Daum C."/>
            <person name="Ng V."/>
            <person name="Clum A."/>
            <person name="Ohm R."/>
            <person name="Martin F."/>
            <person name="Silar P."/>
            <person name="Natvig D."/>
            <person name="Lalanne C."/>
            <person name="Gautier V."/>
            <person name="Ament-Velasquez S.L."/>
            <person name="Kruys A."/>
            <person name="Hutchinson M.I."/>
            <person name="Powell A.J."/>
            <person name="Barry K."/>
            <person name="Miller A.N."/>
            <person name="Grigoriev I.V."/>
            <person name="Debuchy R."/>
            <person name="Gladieux P."/>
            <person name="Thoren M.H."/>
            <person name="Johannesson H."/>
        </authorList>
    </citation>
    <scope>NUCLEOTIDE SEQUENCE</scope>
    <source>
        <strain evidence="11">CBS 103.79</strain>
    </source>
</reference>
<evidence type="ECO:0000313" key="11">
    <source>
        <dbReference type="EMBL" id="KAK3902354.1"/>
    </source>
</evidence>
<keyword evidence="8 10" id="KW-0472">Membrane</keyword>
<feature type="transmembrane region" description="Helical" evidence="10">
    <location>
        <begin position="353"/>
        <end position="374"/>
    </location>
</feature>
<proteinExistence type="inferred from homology"/>
<comment type="caution">
    <text evidence="11">The sequence shown here is derived from an EMBL/GenBank/DDBJ whole genome shotgun (WGS) entry which is preliminary data.</text>
</comment>
<evidence type="ECO:0000256" key="5">
    <source>
        <dbReference type="ARBA" id="ARBA00022856"/>
    </source>
</evidence>
<feature type="transmembrane region" description="Helical" evidence="10">
    <location>
        <begin position="731"/>
        <end position="753"/>
    </location>
</feature>
<dbReference type="GO" id="GO:0016020">
    <property type="term" value="C:membrane"/>
    <property type="evidence" value="ECO:0007669"/>
    <property type="project" value="UniProtKB-SubCell"/>
</dbReference>
<feature type="transmembrane region" description="Helical" evidence="10">
    <location>
        <begin position="625"/>
        <end position="645"/>
    </location>
</feature>
<keyword evidence="7 10" id="KW-1133">Transmembrane helix</keyword>
<feature type="transmembrane region" description="Helical" evidence="10">
    <location>
        <begin position="581"/>
        <end position="604"/>
    </location>
</feature>
<sequence>MARPSKSKSQGVPLRTLPSRTQARGSRPEPESPEEEDLGSPSSPGPSRPRPSQQNPLAHLKERLSRFAPSTDAPHSDSGSDYELLLDPNLPADYSQRHQALPRHSLSGVDHPDDGTKTSIDSDRAPLVPGGVDDGADDDDDETEVEDSPYPEVRAAVHPYDDPSLPCNTLRAWSIGLSLIFLGASMNTLFSLRSPNISLGPLIAQVIAWPIGRGWARFVPDREISLLLPWLAKGGLKRVTVKLNPGPFNVKEHAIIVVMASVSFSVAYATDIILAQKVFYDQDFGLPWQMLLVVSTQSLGYGIAGMMRRFLVYPASMIWPGNLVSVTLMNVMYETAEAPDHSVVGGSMSRYRWFSLITAASFVYYFIPGFFAQFLSSPAFMTWLAPNSPVINQLFGYSTGLSLLPITFDWTQISGYVGSPLIPPWHAIANTMIGVVVFFILLSSVLHYSGAWYSQYLPMSDSNTYDNTGRKYNVSRILTADYTLDVEAYNNYSPLFLSTTFAVSYGLSFAAISSLVVYTYLHHGKTIWRQYKSSTTEKPDIHMKLMRRYKEAPTSWYMSLFAVMLAIGFFAVLAWPTNLTWWAFLLAVFISFAFSLPIGIIQAVTNNQIGLNVLTEFVYGYIQPGRPLALMIFKTFGYITMSQALTFVSDLKFGHYMKIPPRTMFMAQVVATTFSCFIQVLVLNYALKTIPGVCEPNQPDHFTCPGGRVFFSASVIWGLIGPARIFSPPQIYAHLFLFFPLGAVVALAIYLLARRRPKSFLRYLMAPVIFGGAGAIPPATPLNYLSWGIVGWVFQYWIKKRRFGWWRRLNFLTSSGLDLGLAVATLVIFFGFTMREVEAPRWWGNEVGTDTMDYRGEAVQVVLGEGEAFGPASW</sequence>
<keyword evidence="6" id="KW-0653">Protein transport</keyword>
<keyword evidence="12" id="KW-1185">Reference proteome</keyword>
<feature type="compositionally biased region" description="Acidic residues" evidence="9">
    <location>
        <begin position="134"/>
        <end position="149"/>
    </location>
</feature>
<dbReference type="GO" id="GO:0015031">
    <property type="term" value="P:protein transport"/>
    <property type="evidence" value="ECO:0007669"/>
    <property type="project" value="UniProtKB-KW"/>
</dbReference>
<keyword evidence="5" id="KW-0571">Peptide transport</keyword>
<organism evidence="11 12">
    <name type="scientific">Staphylotrichum tortipilum</name>
    <dbReference type="NCBI Taxonomy" id="2831512"/>
    <lineage>
        <taxon>Eukaryota</taxon>
        <taxon>Fungi</taxon>
        <taxon>Dikarya</taxon>
        <taxon>Ascomycota</taxon>
        <taxon>Pezizomycotina</taxon>
        <taxon>Sordariomycetes</taxon>
        <taxon>Sordariomycetidae</taxon>
        <taxon>Sordariales</taxon>
        <taxon>Chaetomiaceae</taxon>
        <taxon>Staphylotrichum</taxon>
    </lineage>
</organism>
<feature type="transmembrane region" description="Helical" evidence="10">
    <location>
        <begin position="810"/>
        <end position="832"/>
    </location>
</feature>
<feature type="transmembrane region" description="Helical" evidence="10">
    <location>
        <begin position="253"/>
        <end position="274"/>
    </location>
</feature>
<dbReference type="GO" id="GO:0035673">
    <property type="term" value="F:oligopeptide transmembrane transporter activity"/>
    <property type="evidence" value="ECO:0007669"/>
    <property type="project" value="InterPro"/>
</dbReference>
<gene>
    <name evidence="11" type="ORF">C8A05DRAFT_15576</name>
</gene>
<dbReference type="PANTHER" id="PTHR22601">
    <property type="entry name" value="ISP4 LIKE PROTEIN"/>
    <property type="match status" value="1"/>
</dbReference>
<comment type="subcellular location">
    <subcellularLocation>
        <location evidence="1">Membrane</location>
        <topology evidence="1">Multi-pass membrane protein</topology>
    </subcellularLocation>
</comment>
<protein>
    <submittedName>
        <fullName evidence="11">OPT oligopeptide transporter protein-domain-containing protein</fullName>
    </submittedName>
</protein>
<evidence type="ECO:0000256" key="10">
    <source>
        <dbReference type="SAM" id="Phobius"/>
    </source>
</evidence>
<feature type="transmembrane region" description="Helical" evidence="10">
    <location>
        <begin position="708"/>
        <end position="725"/>
    </location>
</feature>
<feature type="transmembrane region" description="Helical" evidence="10">
    <location>
        <begin position="425"/>
        <end position="449"/>
    </location>
</feature>
<feature type="transmembrane region" description="Helical" evidence="10">
    <location>
        <begin position="665"/>
        <end position="687"/>
    </location>
</feature>
<dbReference type="InterPro" id="IPR004813">
    <property type="entry name" value="OPT"/>
</dbReference>
<dbReference type="NCBIfam" id="TIGR00727">
    <property type="entry name" value="ISP4_OPT"/>
    <property type="match status" value="1"/>
</dbReference>
<evidence type="ECO:0000313" key="12">
    <source>
        <dbReference type="Proteomes" id="UP001303889"/>
    </source>
</evidence>
<feature type="transmembrane region" description="Helical" evidence="10">
    <location>
        <begin position="760"/>
        <end position="776"/>
    </location>
</feature>
<dbReference type="Pfam" id="PF03169">
    <property type="entry name" value="OPT"/>
    <property type="match status" value="1"/>
</dbReference>
<evidence type="ECO:0000256" key="6">
    <source>
        <dbReference type="ARBA" id="ARBA00022927"/>
    </source>
</evidence>
<evidence type="ECO:0000256" key="8">
    <source>
        <dbReference type="ARBA" id="ARBA00023136"/>
    </source>
</evidence>
<feature type="transmembrane region" description="Helical" evidence="10">
    <location>
        <begin position="310"/>
        <end position="333"/>
    </location>
</feature>
<feature type="transmembrane region" description="Helical" evidence="10">
    <location>
        <begin position="286"/>
        <end position="304"/>
    </location>
</feature>
<reference evidence="11" key="1">
    <citation type="journal article" date="2023" name="Mol. Phylogenet. Evol.">
        <title>Genome-scale phylogeny and comparative genomics of the fungal order Sordariales.</title>
        <authorList>
            <person name="Hensen N."/>
            <person name="Bonometti L."/>
            <person name="Westerberg I."/>
            <person name="Brannstrom I.O."/>
            <person name="Guillou S."/>
            <person name="Cros-Aarteil S."/>
            <person name="Calhoun S."/>
            <person name="Haridas S."/>
            <person name="Kuo A."/>
            <person name="Mondo S."/>
            <person name="Pangilinan J."/>
            <person name="Riley R."/>
            <person name="LaButti K."/>
            <person name="Andreopoulos B."/>
            <person name="Lipzen A."/>
            <person name="Chen C."/>
            <person name="Yan M."/>
            <person name="Daum C."/>
            <person name="Ng V."/>
            <person name="Clum A."/>
            <person name="Steindorff A."/>
            <person name="Ohm R.A."/>
            <person name="Martin F."/>
            <person name="Silar P."/>
            <person name="Natvig D.O."/>
            <person name="Lalanne C."/>
            <person name="Gautier V."/>
            <person name="Ament-Velasquez S.L."/>
            <person name="Kruys A."/>
            <person name="Hutchinson M.I."/>
            <person name="Powell A.J."/>
            <person name="Barry K."/>
            <person name="Miller A.N."/>
            <person name="Grigoriev I.V."/>
            <person name="Debuchy R."/>
            <person name="Gladieux P."/>
            <person name="Hiltunen Thoren M."/>
            <person name="Johannesson H."/>
        </authorList>
    </citation>
    <scope>NUCLEOTIDE SEQUENCE</scope>
    <source>
        <strain evidence="11">CBS 103.79</strain>
    </source>
</reference>
<keyword evidence="3" id="KW-0813">Transport</keyword>
<keyword evidence="4 10" id="KW-0812">Transmembrane</keyword>
<evidence type="ECO:0000256" key="7">
    <source>
        <dbReference type="ARBA" id="ARBA00022989"/>
    </source>
</evidence>
<feature type="compositionally biased region" description="Basic and acidic residues" evidence="9">
    <location>
        <begin position="110"/>
        <end position="124"/>
    </location>
</feature>
<accession>A0AAN6MLC2</accession>
<evidence type="ECO:0000256" key="2">
    <source>
        <dbReference type="ARBA" id="ARBA00008807"/>
    </source>
</evidence>
<feature type="transmembrane region" description="Helical" evidence="10">
    <location>
        <begin position="782"/>
        <end position="798"/>
    </location>
</feature>
<dbReference type="AlphaFoldDB" id="A0AAN6MLC2"/>
<comment type="similarity">
    <text evidence="2">Belongs to the oligopeptide OPT transporter family.</text>
</comment>
<dbReference type="NCBIfam" id="TIGR00728">
    <property type="entry name" value="OPT_sfam"/>
    <property type="match status" value="1"/>
</dbReference>
<evidence type="ECO:0000256" key="3">
    <source>
        <dbReference type="ARBA" id="ARBA00022448"/>
    </source>
</evidence>
<feature type="region of interest" description="Disordered" evidence="9">
    <location>
        <begin position="1"/>
        <end position="87"/>
    </location>
</feature>
<dbReference type="Proteomes" id="UP001303889">
    <property type="component" value="Unassembled WGS sequence"/>
</dbReference>
<dbReference type="InterPro" id="IPR004648">
    <property type="entry name" value="Oligpept_transpt"/>
</dbReference>